<name>A0A345ZZS3_9HYPH</name>
<dbReference type="Proteomes" id="UP000254889">
    <property type="component" value="Chromosome"/>
</dbReference>
<feature type="compositionally biased region" description="Polar residues" evidence="4">
    <location>
        <begin position="1"/>
        <end position="11"/>
    </location>
</feature>
<dbReference type="PROSITE" id="PS50949">
    <property type="entry name" value="HTH_GNTR"/>
    <property type="match status" value="1"/>
</dbReference>
<proteinExistence type="predicted"/>
<evidence type="ECO:0000256" key="2">
    <source>
        <dbReference type="ARBA" id="ARBA00023125"/>
    </source>
</evidence>
<dbReference type="PANTHER" id="PTHR43537">
    <property type="entry name" value="TRANSCRIPTIONAL REGULATOR, GNTR FAMILY"/>
    <property type="match status" value="1"/>
</dbReference>
<evidence type="ECO:0000313" key="6">
    <source>
        <dbReference type="EMBL" id="AXK82420.1"/>
    </source>
</evidence>
<dbReference type="KEGG" id="ptaw:DW352_18995"/>
<dbReference type="InterPro" id="IPR008920">
    <property type="entry name" value="TF_FadR/GntR_C"/>
</dbReference>
<dbReference type="AlphaFoldDB" id="A0A345ZZS3"/>
<dbReference type="Pfam" id="PF00392">
    <property type="entry name" value="GntR"/>
    <property type="match status" value="1"/>
</dbReference>
<dbReference type="EMBL" id="CP031417">
    <property type="protein sequence ID" value="AXK82420.1"/>
    <property type="molecule type" value="Genomic_DNA"/>
</dbReference>
<keyword evidence="2" id="KW-0238">DNA-binding</keyword>
<reference evidence="6 7" key="1">
    <citation type="submission" date="2018-07" db="EMBL/GenBank/DDBJ databases">
        <authorList>
            <person name="Quirk P.G."/>
            <person name="Krulwich T.A."/>
        </authorList>
    </citation>
    <scope>NUCLEOTIDE SEQUENCE [LARGE SCALE GENOMIC DNA]</scope>
    <source>
        <strain evidence="6 7">CC-BB4</strain>
    </source>
</reference>
<keyword evidence="7" id="KW-1185">Reference proteome</keyword>
<feature type="domain" description="HTH gntR-type" evidence="5">
    <location>
        <begin position="44"/>
        <end position="111"/>
    </location>
</feature>
<dbReference type="Pfam" id="PF07729">
    <property type="entry name" value="FCD"/>
    <property type="match status" value="1"/>
</dbReference>
<protein>
    <submittedName>
        <fullName evidence="6">GntR family transcriptional regulator</fullName>
    </submittedName>
</protein>
<organism evidence="6 7">
    <name type="scientific">Pseudolabrys taiwanensis</name>
    <dbReference type="NCBI Taxonomy" id="331696"/>
    <lineage>
        <taxon>Bacteria</taxon>
        <taxon>Pseudomonadati</taxon>
        <taxon>Pseudomonadota</taxon>
        <taxon>Alphaproteobacteria</taxon>
        <taxon>Hyphomicrobiales</taxon>
        <taxon>Xanthobacteraceae</taxon>
        <taxon>Pseudolabrys</taxon>
    </lineage>
</organism>
<dbReference type="Gene3D" id="1.20.120.530">
    <property type="entry name" value="GntR ligand-binding domain-like"/>
    <property type="match status" value="1"/>
</dbReference>
<accession>A0A345ZZS3</accession>
<evidence type="ECO:0000256" key="3">
    <source>
        <dbReference type="ARBA" id="ARBA00023163"/>
    </source>
</evidence>
<dbReference type="SUPFAM" id="SSF46785">
    <property type="entry name" value="Winged helix' DNA-binding domain"/>
    <property type="match status" value="1"/>
</dbReference>
<dbReference type="SUPFAM" id="SSF48008">
    <property type="entry name" value="GntR ligand-binding domain-like"/>
    <property type="match status" value="1"/>
</dbReference>
<evidence type="ECO:0000256" key="4">
    <source>
        <dbReference type="SAM" id="MobiDB-lite"/>
    </source>
</evidence>
<evidence type="ECO:0000259" key="5">
    <source>
        <dbReference type="PROSITE" id="PS50949"/>
    </source>
</evidence>
<feature type="region of interest" description="Disordered" evidence="4">
    <location>
        <begin position="1"/>
        <end position="38"/>
    </location>
</feature>
<keyword evidence="1" id="KW-0805">Transcription regulation</keyword>
<dbReference type="Gene3D" id="1.10.10.10">
    <property type="entry name" value="Winged helix-like DNA-binding domain superfamily/Winged helix DNA-binding domain"/>
    <property type="match status" value="1"/>
</dbReference>
<sequence length="253" mass="27846">MPQSMTRATKNVKQDRPKSKPARPPSAEAEDVALPAETQDPQRFSRTGWLAGILRERILNGTYKPGERIREVQLRTEFGFSNGPIREALQAIVADGLAERAPWHGVRIKTLSEQELLELFQVRLALLEYAAELAARNHSPAQAESVKAIKRDMDAAFDRLDGTGGHPSFNGRLSQWLLTAAGNKALHEVWDKTMQQTLIYVNASFVRAHSRKSRALIYDLIDAIGAGDVAAARAAARTLTSQTILDLGLKGTV</sequence>
<keyword evidence="3" id="KW-0804">Transcription</keyword>
<dbReference type="InterPro" id="IPR011711">
    <property type="entry name" value="GntR_C"/>
</dbReference>
<dbReference type="GO" id="GO:0003700">
    <property type="term" value="F:DNA-binding transcription factor activity"/>
    <property type="evidence" value="ECO:0007669"/>
    <property type="project" value="InterPro"/>
</dbReference>
<dbReference type="InterPro" id="IPR036390">
    <property type="entry name" value="WH_DNA-bd_sf"/>
</dbReference>
<evidence type="ECO:0000256" key="1">
    <source>
        <dbReference type="ARBA" id="ARBA00023015"/>
    </source>
</evidence>
<gene>
    <name evidence="6" type="ORF">DW352_18995</name>
</gene>
<dbReference type="InterPro" id="IPR000524">
    <property type="entry name" value="Tscrpt_reg_HTH_GntR"/>
</dbReference>
<dbReference type="PANTHER" id="PTHR43537:SF24">
    <property type="entry name" value="GLUCONATE OPERON TRANSCRIPTIONAL REPRESSOR"/>
    <property type="match status" value="1"/>
</dbReference>
<dbReference type="GO" id="GO:0003677">
    <property type="term" value="F:DNA binding"/>
    <property type="evidence" value="ECO:0007669"/>
    <property type="project" value="UniProtKB-KW"/>
</dbReference>
<dbReference type="SMART" id="SM00895">
    <property type="entry name" value="FCD"/>
    <property type="match status" value="1"/>
</dbReference>
<dbReference type="SMART" id="SM00345">
    <property type="entry name" value="HTH_GNTR"/>
    <property type="match status" value="1"/>
</dbReference>
<dbReference type="OrthoDB" id="9812290at2"/>
<dbReference type="InterPro" id="IPR036388">
    <property type="entry name" value="WH-like_DNA-bd_sf"/>
</dbReference>
<evidence type="ECO:0000313" key="7">
    <source>
        <dbReference type="Proteomes" id="UP000254889"/>
    </source>
</evidence>